<proteinExistence type="predicted"/>
<evidence type="ECO:0000313" key="2">
    <source>
        <dbReference type="EMBL" id="KJX96622.1"/>
    </source>
</evidence>
<sequence length="810" mass="92825">MTSRPPFVHELSHTNTPVRGLSPAPPTPGLQPPSTSSNAKLEDGKEWHSESSRSSDAADDREDYLSPLNSSSHMRSAPSLSHSPPSRWREIWNPRRWRLPSRFSYQQIPSISVDSLNLAALREFREGRLPWQERRRRCGGWIVLPGRVSLSLTKAITLVIGFVVVLGLLIGGWKHARPRKEGNNDVPFFWMHYNRLNGYYNGVRTLVPFSQWVPENGWNLTEPLTMRDEEERKAGRANLPTSPPMEPVMYNPYPDYASAEYLQDHHPVATCYLDEEETMKLPEVMAYPGVPQHYPEPLFGSHKTLGLREDVCYERFGRLGPYGYGDKKAQDGYGPGTNSEHAGSEKVLGTNAHVNYTNMDWGAAQKRCYEKNQVRFAEDNTSKKTRVPRQAYILRTWEGFEYDQHYMFTLRAMINELSLKSGGEYDVHFLVHIKNNSIPIWADEATYNATLAANIPAEFRSMATLWSEAQLIPYYPDPFENNFANMAGSSIHGVYRSAHFALQWFAQQHPEYDYFWNWEMDLRYTGHYYEFHNAVDTWSTSQPRKGLWERGKRFYIPSLHGSYENFTELVEYETVNLDKPLNNEVKSGPVPVWGPVNTFQNAGMLPTPNISSPPTSYHNDKYTWGVGESADLLVFNPLFDPSTTNWVFRDDATGYLTTLPPPPRRAAIITVARLSRKLLQTMHAETFAMKHTMFPEMFAPSVALHHGFKAVFVPHPVYFDRDWKSEYAGEVFNHPKEVHESPFGWGEHNLGGSSFYYNSGFSGALWRRWLGLSENGEGGRKWEEGREGTGRMCLRGMLFHPIKHERGEVA</sequence>
<dbReference type="OrthoDB" id="3353407at2759"/>
<organism evidence="2 3">
    <name type="scientific">Zymoseptoria brevis</name>
    <dbReference type="NCBI Taxonomy" id="1047168"/>
    <lineage>
        <taxon>Eukaryota</taxon>
        <taxon>Fungi</taxon>
        <taxon>Dikarya</taxon>
        <taxon>Ascomycota</taxon>
        <taxon>Pezizomycotina</taxon>
        <taxon>Dothideomycetes</taxon>
        <taxon>Dothideomycetidae</taxon>
        <taxon>Mycosphaerellales</taxon>
        <taxon>Mycosphaerellaceae</taxon>
        <taxon>Zymoseptoria</taxon>
    </lineage>
</organism>
<dbReference type="STRING" id="1047168.A0A0F4GHW5"/>
<feature type="region of interest" description="Disordered" evidence="1">
    <location>
        <begin position="1"/>
        <end position="85"/>
    </location>
</feature>
<dbReference type="InterPro" id="IPR021822">
    <property type="entry name" value="DUF3405"/>
</dbReference>
<comment type="caution">
    <text evidence="2">The sequence shown here is derived from an EMBL/GenBank/DDBJ whole genome shotgun (WGS) entry which is preliminary data.</text>
</comment>
<feature type="compositionally biased region" description="Basic and acidic residues" evidence="1">
    <location>
        <begin position="40"/>
        <end position="58"/>
    </location>
</feature>
<dbReference type="Proteomes" id="UP000033647">
    <property type="component" value="Unassembled WGS sequence"/>
</dbReference>
<accession>A0A0F4GHW5</accession>
<reference evidence="2 3" key="1">
    <citation type="submission" date="2015-03" db="EMBL/GenBank/DDBJ databases">
        <title>RNA-seq based gene annotation and comparative genomics of four Zymoseptoria species reveal species-specific pathogenicity related genes and transposable element activity.</title>
        <authorList>
            <person name="Grandaubert J."/>
            <person name="Bhattacharyya A."/>
            <person name="Stukenbrock E.H."/>
        </authorList>
    </citation>
    <scope>NUCLEOTIDE SEQUENCE [LARGE SCALE GENOMIC DNA]</scope>
    <source>
        <strain evidence="2 3">Zb18110</strain>
    </source>
</reference>
<dbReference type="EMBL" id="LAFY01000603">
    <property type="protein sequence ID" value="KJX96622.1"/>
    <property type="molecule type" value="Genomic_DNA"/>
</dbReference>
<protein>
    <submittedName>
        <fullName evidence="2">Uncharacterized protein</fullName>
    </submittedName>
</protein>
<dbReference type="PANTHER" id="PTHR36205">
    <property type="entry name" value="CHROMOSOME 19, WHOLE GENOME SHOTGUN SEQUENCE"/>
    <property type="match status" value="1"/>
</dbReference>
<name>A0A0F4GHW5_9PEZI</name>
<dbReference type="Pfam" id="PF11885">
    <property type="entry name" value="DUF3405"/>
    <property type="match status" value="1"/>
</dbReference>
<dbReference type="AlphaFoldDB" id="A0A0F4GHW5"/>
<gene>
    <name evidence="2" type="ORF">TI39_contig611g00010</name>
</gene>
<keyword evidence="3" id="KW-1185">Reference proteome</keyword>
<feature type="compositionally biased region" description="Polar residues" evidence="1">
    <location>
        <begin position="67"/>
        <end position="84"/>
    </location>
</feature>
<evidence type="ECO:0000313" key="3">
    <source>
        <dbReference type="Proteomes" id="UP000033647"/>
    </source>
</evidence>
<evidence type="ECO:0000256" key="1">
    <source>
        <dbReference type="SAM" id="MobiDB-lite"/>
    </source>
</evidence>
<dbReference type="PANTHER" id="PTHR36205:SF3">
    <property type="entry name" value="MAJOR FACILITATOR SUPERFAMILY TRANSPORTER"/>
    <property type="match status" value="1"/>
</dbReference>